<sequence length="67" mass="7561">MPKKKIHIMIILALFINAMAMLLFAIDNIQLNNLGPGITFTLLTIVLFSFGVYSIVRNKKIKEAAKR</sequence>
<keyword evidence="1" id="KW-1133">Transmembrane helix</keyword>
<name>A0ABS2P125_9BACI</name>
<gene>
    <name evidence="2" type="ORF">JOC95_001988</name>
</gene>
<feature type="transmembrane region" description="Helical" evidence="1">
    <location>
        <begin position="7"/>
        <end position="26"/>
    </location>
</feature>
<evidence type="ECO:0000313" key="3">
    <source>
        <dbReference type="Proteomes" id="UP000737402"/>
    </source>
</evidence>
<keyword evidence="1" id="KW-0472">Membrane</keyword>
<comment type="caution">
    <text evidence="2">The sequence shown here is derived from an EMBL/GenBank/DDBJ whole genome shotgun (WGS) entry which is preliminary data.</text>
</comment>
<evidence type="ECO:0000256" key="1">
    <source>
        <dbReference type="SAM" id="Phobius"/>
    </source>
</evidence>
<organism evidence="2 3">
    <name type="scientific">Sutcliffiella tianshenii</name>
    <dbReference type="NCBI Taxonomy" id="1463404"/>
    <lineage>
        <taxon>Bacteria</taxon>
        <taxon>Bacillati</taxon>
        <taxon>Bacillota</taxon>
        <taxon>Bacilli</taxon>
        <taxon>Bacillales</taxon>
        <taxon>Bacillaceae</taxon>
        <taxon>Sutcliffiella</taxon>
    </lineage>
</organism>
<proteinExistence type="predicted"/>
<evidence type="ECO:0000313" key="2">
    <source>
        <dbReference type="EMBL" id="MBM7620135.1"/>
    </source>
</evidence>
<protein>
    <submittedName>
        <fullName evidence="2">Uncharacterized protein</fullName>
    </submittedName>
</protein>
<reference evidence="2 3" key="1">
    <citation type="submission" date="2021-01" db="EMBL/GenBank/DDBJ databases">
        <title>Genomic Encyclopedia of Type Strains, Phase IV (KMG-IV): sequencing the most valuable type-strain genomes for metagenomic binning, comparative biology and taxonomic classification.</title>
        <authorList>
            <person name="Goeker M."/>
        </authorList>
    </citation>
    <scope>NUCLEOTIDE SEQUENCE [LARGE SCALE GENOMIC DNA]</scope>
    <source>
        <strain evidence="2 3">DSM 25879</strain>
    </source>
</reference>
<dbReference type="EMBL" id="JAFBED010000004">
    <property type="protein sequence ID" value="MBM7620135.1"/>
    <property type="molecule type" value="Genomic_DNA"/>
</dbReference>
<keyword evidence="3" id="KW-1185">Reference proteome</keyword>
<keyword evidence="1" id="KW-0812">Transmembrane</keyword>
<accession>A0ABS2P125</accession>
<dbReference type="RefSeq" id="WP_204415622.1">
    <property type="nucleotide sequence ID" value="NZ_JAFBED010000004.1"/>
</dbReference>
<dbReference type="Proteomes" id="UP000737402">
    <property type="component" value="Unassembled WGS sequence"/>
</dbReference>
<feature type="transmembrane region" description="Helical" evidence="1">
    <location>
        <begin position="38"/>
        <end position="56"/>
    </location>
</feature>